<evidence type="ECO:0000313" key="6">
    <source>
        <dbReference type="Proteomes" id="UP000015102"/>
    </source>
</evidence>
<dbReference type="SUPFAM" id="SSF53187">
    <property type="entry name" value="Zn-dependent exopeptidases"/>
    <property type="match status" value="1"/>
</dbReference>
<evidence type="ECO:0000256" key="1">
    <source>
        <dbReference type="ARBA" id="ARBA00001947"/>
    </source>
</evidence>
<comment type="similarity">
    <text evidence="2 3">Belongs to the peptidase M14 family.</text>
</comment>
<dbReference type="EnsemblMetazoa" id="MESCA009728-RA">
    <property type="protein sequence ID" value="MESCA009728-PA"/>
    <property type="gene ID" value="MESCA009728"/>
</dbReference>
<dbReference type="GO" id="GO:0006508">
    <property type="term" value="P:proteolysis"/>
    <property type="evidence" value="ECO:0007669"/>
    <property type="project" value="InterPro"/>
</dbReference>
<dbReference type="OMA" id="DENCSIN"/>
<name>T1H0P5_MEGSC</name>
<feature type="domain" description="Peptidase M14" evidence="4">
    <location>
        <begin position="52"/>
        <end position="163"/>
    </location>
</feature>
<dbReference type="GO" id="GO:0004181">
    <property type="term" value="F:metallocarboxypeptidase activity"/>
    <property type="evidence" value="ECO:0007669"/>
    <property type="project" value="InterPro"/>
</dbReference>
<comment type="caution">
    <text evidence="3">Lacks conserved residue(s) required for the propagation of feature annotation.</text>
</comment>
<dbReference type="Proteomes" id="UP000015102">
    <property type="component" value="Unassembled WGS sequence"/>
</dbReference>
<dbReference type="EMBL" id="CAQQ02128531">
    <property type="status" value="NOT_ANNOTATED_CDS"/>
    <property type="molecule type" value="Genomic_DNA"/>
</dbReference>
<dbReference type="STRING" id="36166.T1H0P5"/>
<dbReference type="PANTHER" id="PTHR11705:SF91">
    <property type="entry name" value="FI01817P-RELATED"/>
    <property type="match status" value="1"/>
</dbReference>
<evidence type="ECO:0000256" key="2">
    <source>
        <dbReference type="ARBA" id="ARBA00005988"/>
    </source>
</evidence>
<dbReference type="Gene3D" id="3.40.630.10">
    <property type="entry name" value="Zn peptidases"/>
    <property type="match status" value="1"/>
</dbReference>
<evidence type="ECO:0000256" key="3">
    <source>
        <dbReference type="PROSITE-ProRule" id="PRU01379"/>
    </source>
</evidence>
<dbReference type="GO" id="GO:0005615">
    <property type="term" value="C:extracellular space"/>
    <property type="evidence" value="ECO:0007669"/>
    <property type="project" value="TreeGrafter"/>
</dbReference>
<reference evidence="5" key="2">
    <citation type="submission" date="2015-06" db="UniProtKB">
        <authorList>
            <consortium name="EnsemblMetazoa"/>
        </authorList>
    </citation>
    <scope>IDENTIFICATION</scope>
</reference>
<dbReference type="InterPro" id="IPR000834">
    <property type="entry name" value="Peptidase_M14"/>
</dbReference>
<reference evidence="6" key="1">
    <citation type="submission" date="2013-02" db="EMBL/GenBank/DDBJ databases">
        <authorList>
            <person name="Hughes D."/>
        </authorList>
    </citation>
    <scope>NUCLEOTIDE SEQUENCE</scope>
    <source>
        <strain>Durham</strain>
        <strain evidence="6">NC isolate 2 -- Noor lab</strain>
    </source>
</reference>
<comment type="cofactor">
    <cofactor evidence="1">
        <name>Zn(2+)</name>
        <dbReference type="ChEBI" id="CHEBI:29105"/>
    </cofactor>
</comment>
<dbReference type="EMBL" id="CAQQ02128530">
    <property type="status" value="NOT_ANNOTATED_CDS"/>
    <property type="molecule type" value="Genomic_DNA"/>
</dbReference>
<dbReference type="PROSITE" id="PS52035">
    <property type="entry name" value="PEPTIDASE_M14"/>
    <property type="match status" value="1"/>
</dbReference>
<dbReference type="AlphaFoldDB" id="T1H0P5"/>
<dbReference type="HOGENOM" id="CLU_1631251_0_0_1"/>
<evidence type="ECO:0000313" key="5">
    <source>
        <dbReference type="EnsemblMetazoa" id="MESCA009728-PA"/>
    </source>
</evidence>
<dbReference type="PANTHER" id="PTHR11705">
    <property type="entry name" value="PROTEASE FAMILY M14 CARBOXYPEPTIDASE A,B"/>
    <property type="match status" value="1"/>
</dbReference>
<dbReference type="GO" id="GO:0008270">
    <property type="term" value="F:zinc ion binding"/>
    <property type="evidence" value="ECO:0007669"/>
    <property type="project" value="InterPro"/>
</dbReference>
<sequence>MIELQMTSTNLDFWLLSRNQSIVSVSPGMQNVFEDRLKDLEAPYDIDDLISNDENCSINGEYYINSIAARYPEYVRLEIMGYSTEGRAIPGISISIHGHHRERKIAYIQGGAHGREWICTPTILYTVSEILANIHAFRSILSDTRLYFVPLVNPDGYEYTHTV</sequence>
<dbReference type="Pfam" id="PF00246">
    <property type="entry name" value="Peptidase_M14"/>
    <property type="match status" value="1"/>
</dbReference>
<protein>
    <recommendedName>
        <fullName evidence="4">Peptidase M14 domain-containing protein</fullName>
    </recommendedName>
</protein>
<accession>T1H0P5</accession>
<organism evidence="5 6">
    <name type="scientific">Megaselia scalaris</name>
    <name type="common">Humpbacked fly</name>
    <name type="synonym">Phora scalaris</name>
    <dbReference type="NCBI Taxonomy" id="36166"/>
    <lineage>
        <taxon>Eukaryota</taxon>
        <taxon>Metazoa</taxon>
        <taxon>Ecdysozoa</taxon>
        <taxon>Arthropoda</taxon>
        <taxon>Hexapoda</taxon>
        <taxon>Insecta</taxon>
        <taxon>Pterygota</taxon>
        <taxon>Neoptera</taxon>
        <taxon>Endopterygota</taxon>
        <taxon>Diptera</taxon>
        <taxon>Brachycera</taxon>
        <taxon>Muscomorpha</taxon>
        <taxon>Platypezoidea</taxon>
        <taxon>Phoridae</taxon>
        <taxon>Megaseliini</taxon>
        <taxon>Megaselia</taxon>
    </lineage>
</organism>
<keyword evidence="6" id="KW-1185">Reference proteome</keyword>
<proteinExistence type="inferred from homology"/>
<evidence type="ECO:0000259" key="4">
    <source>
        <dbReference type="PROSITE" id="PS52035"/>
    </source>
</evidence>